<evidence type="ECO:0000313" key="3">
    <source>
        <dbReference type="Proteomes" id="UP000326759"/>
    </source>
</evidence>
<dbReference type="EMBL" id="SEYY01009665">
    <property type="protein sequence ID" value="KAB7501738.1"/>
    <property type="molecule type" value="Genomic_DNA"/>
</dbReference>
<sequence>MKQMDFAVERHKKANQEKLEDRRKTIEGKFKEKNISLDVE</sequence>
<accession>A0A5N5T6R9</accession>
<proteinExistence type="predicted"/>
<name>A0A5N5T6R9_9CRUS</name>
<reference evidence="2 3" key="1">
    <citation type="journal article" date="2019" name="PLoS Biol.">
        <title>Sex chromosomes control vertical transmission of feminizing Wolbachia symbionts in an isopod.</title>
        <authorList>
            <person name="Becking T."/>
            <person name="Chebbi M.A."/>
            <person name="Giraud I."/>
            <person name="Moumen B."/>
            <person name="Laverre T."/>
            <person name="Caubet Y."/>
            <person name="Peccoud J."/>
            <person name="Gilbert C."/>
            <person name="Cordaux R."/>
        </authorList>
    </citation>
    <scope>NUCLEOTIDE SEQUENCE [LARGE SCALE GENOMIC DNA]</scope>
    <source>
        <strain evidence="2">ANa2</strain>
        <tissue evidence="2">Whole body excluding digestive tract and cuticle</tissue>
    </source>
</reference>
<dbReference type="AlphaFoldDB" id="A0A5N5T6R9"/>
<gene>
    <name evidence="2" type="ORF">Anas_04431</name>
</gene>
<evidence type="ECO:0000256" key="1">
    <source>
        <dbReference type="SAM" id="MobiDB-lite"/>
    </source>
</evidence>
<comment type="caution">
    <text evidence="2">The sequence shown here is derived from an EMBL/GenBank/DDBJ whole genome shotgun (WGS) entry which is preliminary data.</text>
</comment>
<evidence type="ECO:0000313" key="2">
    <source>
        <dbReference type="EMBL" id="KAB7501738.1"/>
    </source>
</evidence>
<organism evidence="2 3">
    <name type="scientific">Armadillidium nasatum</name>
    <dbReference type="NCBI Taxonomy" id="96803"/>
    <lineage>
        <taxon>Eukaryota</taxon>
        <taxon>Metazoa</taxon>
        <taxon>Ecdysozoa</taxon>
        <taxon>Arthropoda</taxon>
        <taxon>Crustacea</taxon>
        <taxon>Multicrustacea</taxon>
        <taxon>Malacostraca</taxon>
        <taxon>Eumalacostraca</taxon>
        <taxon>Peracarida</taxon>
        <taxon>Isopoda</taxon>
        <taxon>Oniscidea</taxon>
        <taxon>Crinocheta</taxon>
        <taxon>Armadillidiidae</taxon>
        <taxon>Armadillidium</taxon>
    </lineage>
</organism>
<feature type="region of interest" description="Disordered" evidence="1">
    <location>
        <begin position="1"/>
        <end position="21"/>
    </location>
</feature>
<protein>
    <submittedName>
        <fullName evidence="2">Uncharacterized protein</fullName>
    </submittedName>
</protein>
<dbReference type="Proteomes" id="UP000326759">
    <property type="component" value="Unassembled WGS sequence"/>
</dbReference>
<keyword evidence="3" id="KW-1185">Reference proteome</keyword>